<feature type="region of interest" description="Disordered" evidence="1">
    <location>
        <begin position="30"/>
        <end position="68"/>
    </location>
</feature>
<sequence length="68" mass="6744">RAGRGPRRSLKTALSVLLASLTLGGVAYAAMGGGGSTEDDGGPERTRPPAVSDNASVRPVATPPAATR</sequence>
<proteinExistence type="predicted"/>
<keyword evidence="2" id="KW-0732">Signal</keyword>
<feature type="chain" id="PRO_5029784426" description="Serine/threonine protein kinase" evidence="2">
    <location>
        <begin position="30"/>
        <end position="68"/>
    </location>
</feature>
<feature type="non-terminal residue" evidence="3">
    <location>
        <position position="68"/>
    </location>
</feature>
<gene>
    <name evidence="3" type="ORF">G3I32_17205</name>
</gene>
<accession>A0A7K3PMT2</accession>
<evidence type="ECO:0000313" key="4">
    <source>
        <dbReference type="Proteomes" id="UP000470446"/>
    </source>
</evidence>
<dbReference type="Proteomes" id="UP000470446">
    <property type="component" value="Unassembled WGS sequence"/>
</dbReference>
<evidence type="ECO:0000313" key="3">
    <source>
        <dbReference type="EMBL" id="NEB10569.1"/>
    </source>
</evidence>
<evidence type="ECO:0008006" key="5">
    <source>
        <dbReference type="Google" id="ProtNLM"/>
    </source>
</evidence>
<dbReference type="EMBL" id="JAAGMA010000448">
    <property type="protein sequence ID" value="NEB10569.1"/>
    <property type="molecule type" value="Genomic_DNA"/>
</dbReference>
<evidence type="ECO:0000256" key="1">
    <source>
        <dbReference type="SAM" id="MobiDB-lite"/>
    </source>
</evidence>
<reference evidence="3 4" key="1">
    <citation type="submission" date="2020-01" db="EMBL/GenBank/DDBJ databases">
        <title>Insect and environment-associated Actinomycetes.</title>
        <authorList>
            <person name="Currrie C."/>
            <person name="Chevrette M."/>
            <person name="Carlson C."/>
            <person name="Stubbendieck R."/>
            <person name="Wendt-Pienkowski E."/>
        </authorList>
    </citation>
    <scope>NUCLEOTIDE SEQUENCE [LARGE SCALE GENOMIC DNA]</scope>
    <source>
        <strain evidence="3 4">SID14163</strain>
    </source>
</reference>
<evidence type="ECO:0000256" key="2">
    <source>
        <dbReference type="SAM" id="SignalP"/>
    </source>
</evidence>
<feature type="non-terminal residue" evidence="3">
    <location>
        <position position="1"/>
    </location>
</feature>
<name>A0A7K3PMT2_9ACTN</name>
<comment type="caution">
    <text evidence="3">The sequence shown here is derived from an EMBL/GenBank/DDBJ whole genome shotgun (WGS) entry which is preliminary data.</text>
</comment>
<feature type="signal peptide" evidence="2">
    <location>
        <begin position="1"/>
        <end position="29"/>
    </location>
</feature>
<protein>
    <recommendedName>
        <fullName evidence="5">Serine/threonine protein kinase</fullName>
    </recommendedName>
</protein>
<organism evidence="3 4">
    <name type="scientific">Streptomyces coelicoflavus</name>
    <dbReference type="NCBI Taxonomy" id="285562"/>
    <lineage>
        <taxon>Bacteria</taxon>
        <taxon>Bacillati</taxon>
        <taxon>Actinomycetota</taxon>
        <taxon>Actinomycetes</taxon>
        <taxon>Kitasatosporales</taxon>
        <taxon>Streptomycetaceae</taxon>
        <taxon>Streptomyces</taxon>
    </lineage>
</organism>
<dbReference type="AlphaFoldDB" id="A0A7K3PMT2"/>